<feature type="compositionally biased region" description="Basic and acidic residues" evidence="1">
    <location>
        <begin position="154"/>
        <end position="169"/>
    </location>
</feature>
<feature type="compositionally biased region" description="Low complexity" evidence="1">
    <location>
        <begin position="72"/>
        <end position="81"/>
    </location>
</feature>
<evidence type="ECO:0000256" key="1">
    <source>
        <dbReference type="SAM" id="MobiDB-lite"/>
    </source>
</evidence>
<sequence>MATAKAQVRNSLGALWRRGGDIELWRWTWRLAAYARYHCSGAPDAFTDLRRAALPWSVMLSCALRVDRESSGSLRSNLPSSITKRTSRKGLKARRKVMGGVTTVARIGSGLADGWSSENVVAMSERSTYSPAEPAFCLSDLEWGGGRHMNGAPFDRRRDDQNSIPETRP</sequence>
<name>A0ABS3LQP6_9PROT</name>
<evidence type="ECO:0000313" key="3">
    <source>
        <dbReference type="Proteomes" id="UP000664771"/>
    </source>
</evidence>
<gene>
    <name evidence="2" type="ORF">J2D73_00275</name>
</gene>
<evidence type="ECO:0000313" key="2">
    <source>
        <dbReference type="EMBL" id="MBO1358233.1"/>
    </source>
</evidence>
<feature type="region of interest" description="Disordered" evidence="1">
    <location>
        <begin position="72"/>
        <end position="95"/>
    </location>
</feature>
<feature type="region of interest" description="Disordered" evidence="1">
    <location>
        <begin position="149"/>
        <end position="169"/>
    </location>
</feature>
<feature type="compositionally biased region" description="Basic residues" evidence="1">
    <location>
        <begin position="85"/>
        <end position="95"/>
    </location>
</feature>
<keyword evidence="3" id="KW-1185">Reference proteome</keyword>
<dbReference type="EMBL" id="JAFVMF010000001">
    <property type="protein sequence ID" value="MBO1358233.1"/>
    <property type="molecule type" value="Genomic_DNA"/>
</dbReference>
<dbReference type="Proteomes" id="UP000664771">
    <property type="component" value="Unassembled WGS sequence"/>
</dbReference>
<organism evidence="2 3">
    <name type="scientific">Acetobacter sacchari</name>
    <dbReference type="NCBI Taxonomy" id="2661687"/>
    <lineage>
        <taxon>Bacteria</taxon>
        <taxon>Pseudomonadati</taxon>
        <taxon>Pseudomonadota</taxon>
        <taxon>Alphaproteobacteria</taxon>
        <taxon>Acetobacterales</taxon>
        <taxon>Acetobacteraceae</taxon>
        <taxon>Acetobacter</taxon>
    </lineage>
</organism>
<accession>A0ABS3LQP6</accession>
<protein>
    <submittedName>
        <fullName evidence="2">Uncharacterized protein</fullName>
    </submittedName>
</protein>
<reference evidence="2 3" key="1">
    <citation type="submission" date="2021-03" db="EMBL/GenBank/DDBJ databases">
        <title>The complete genome sequence of Acetobacter sacchari TBRC 11175.</title>
        <authorList>
            <person name="Charoenyingcharoen P."/>
            <person name="Yukphan P."/>
        </authorList>
    </citation>
    <scope>NUCLEOTIDE SEQUENCE [LARGE SCALE GENOMIC DNA]</scope>
    <source>
        <strain evidence="2 3">TBRC 11175</strain>
    </source>
</reference>
<proteinExistence type="predicted"/>
<comment type="caution">
    <text evidence="2">The sequence shown here is derived from an EMBL/GenBank/DDBJ whole genome shotgun (WGS) entry which is preliminary data.</text>
</comment>